<keyword evidence="3" id="KW-0396">Initiation factor</keyword>
<dbReference type="GO" id="GO:0003743">
    <property type="term" value="F:translation initiation factor activity"/>
    <property type="evidence" value="ECO:0007669"/>
    <property type="project" value="UniProtKB-KW"/>
</dbReference>
<evidence type="ECO:0000256" key="3">
    <source>
        <dbReference type="ARBA" id="ARBA00022540"/>
    </source>
</evidence>
<evidence type="ECO:0000256" key="9">
    <source>
        <dbReference type="ARBA" id="ARBA00022917"/>
    </source>
</evidence>
<gene>
    <name evidence="14" type="ORF">F3Y22_tig00110945pilonHSYRG00309</name>
</gene>
<feature type="transmembrane region" description="Helical" evidence="12">
    <location>
        <begin position="467"/>
        <end position="488"/>
    </location>
</feature>
<evidence type="ECO:0000256" key="4">
    <source>
        <dbReference type="ARBA" id="ARBA00022670"/>
    </source>
</evidence>
<evidence type="ECO:0000256" key="11">
    <source>
        <dbReference type="RuleBase" id="RU003435"/>
    </source>
</evidence>
<keyword evidence="12" id="KW-0472">Membrane</keyword>
<dbReference type="GO" id="GO:0004222">
    <property type="term" value="F:metalloendopeptidase activity"/>
    <property type="evidence" value="ECO:0007669"/>
    <property type="project" value="InterPro"/>
</dbReference>
<evidence type="ECO:0000256" key="7">
    <source>
        <dbReference type="ARBA" id="ARBA00022833"/>
    </source>
</evidence>
<evidence type="ECO:0000313" key="14">
    <source>
        <dbReference type="EMBL" id="KAE8689036.1"/>
    </source>
</evidence>
<dbReference type="InterPro" id="IPR007783">
    <property type="entry name" value="eIF3d"/>
</dbReference>
<dbReference type="Proteomes" id="UP000436088">
    <property type="component" value="Unassembled WGS sequence"/>
</dbReference>
<accession>A0A6A2ZBS7</accession>
<comment type="similarity">
    <text evidence="1 11">Belongs to the peptidase M3 family.</text>
</comment>
<dbReference type="InterPro" id="IPR011009">
    <property type="entry name" value="Kinase-like_dom_sf"/>
</dbReference>
<dbReference type="SUPFAM" id="SSF55486">
    <property type="entry name" value="Metalloproteases ('zincins'), catalytic domain"/>
    <property type="match status" value="1"/>
</dbReference>
<dbReference type="SUPFAM" id="SSF56112">
    <property type="entry name" value="Protein kinase-like (PK-like)"/>
    <property type="match status" value="1"/>
</dbReference>
<evidence type="ECO:0000259" key="13">
    <source>
        <dbReference type="Pfam" id="PF01432"/>
    </source>
</evidence>
<dbReference type="GO" id="GO:0005852">
    <property type="term" value="C:eukaryotic translation initiation factor 3 complex"/>
    <property type="evidence" value="ECO:0007669"/>
    <property type="project" value="InterPro"/>
</dbReference>
<dbReference type="InterPro" id="IPR024077">
    <property type="entry name" value="Neurolysin/TOP_dom2"/>
</dbReference>
<dbReference type="PANTHER" id="PTHR11804">
    <property type="entry name" value="PROTEASE M3 THIMET OLIGOPEPTIDASE-RELATED"/>
    <property type="match status" value="1"/>
</dbReference>
<keyword evidence="7 11" id="KW-0862">Zinc</keyword>
<keyword evidence="5 11" id="KW-0479">Metal-binding</keyword>
<feature type="domain" description="Peptidase M3A/M3B catalytic" evidence="13">
    <location>
        <begin position="98"/>
        <end position="213"/>
    </location>
</feature>
<name>A0A6A2ZBS7_HIBSY</name>
<evidence type="ECO:0000256" key="5">
    <source>
        <dbReference type="ARBA" id="ARBA00022723"/>
    </source>
</evidence>
<comment type="cofactor">
    <cofactor evidence="11">
        <name>Zn(2+)</name>
        <dbReference type="ChEBI" id="CHEBI:29105"/>
    </cofactor>
    <text evidence="11">Binds 1 zinc ion.</text>
</comment>
<evidence type="ECO:0000313" key="15">
    <source>
        <dbReference type="Proteomes" id="UP000436088"/>
    </source>
</evidence>
<reference evidence="14" key="1">
    <citation type="submission" date="2019-09" db="EMBL/GenBank/DDBJ databases">
        <title>Draft genome information of white flower Hibiscus syriacus.</title>
        <authorList>
            <person name="Kim Y.-M."/>
        </authorList>
    </citation>
    <scope>NUCLEOTIDE SEQUENCE [LARGE SCALE GENOMIC DNA]</scope>
    <source>
        <strain evidence="14">YM2019G1</strain>
    </source>
</reference>
<dbReference type="Gene3D" id="3.30.200.20">
    <property type="entry name" value="Phosphorylase Kinase, domain 1"/>
    <property type="match status" value="1"/>
</dbReference>
<keyword evidence="6 11" id="KW-0378">Hydrolase</keyword>
<dbReference type="AlphaFoldDB" id="A0A6A2ZBS7"/>
<dbReference type="InterPro" id="IPR001567">
    <property type="entry name" value="Pept_M3A_M3B_dom"/>
</dbReference>
<keyword evidence="12" id="KW-1133">Transmembrane helix</keyword>
<dbReference type="GO" id="GO:0046872">
    <property type="term" value="F:metal ion binding"/>
    <property type="evidence" value="ECO:0007669"/>
    <property type="project" value="UniProtKB-UniRule"/>
</dbReference>
<evidence type="ECO:0000256" key="10">
    <source>
        <dbReference type="ARBA" id="ARBA00023049"/>
    </source>
</evidence>
<dbReference type="GO" id="GO:0003723">
    <property type="term" value="F:RNA binding"/>
    <property type="evidence" value="ECO:0007669"/>
    <property type="project" value="UniProtKB-KW"/>
</dbReference>
<feature type="domain" description="Peptidase M3A/M3B catalytic" evidence="13">
    <location>
        <begin position="216"/>
        <end position="291"/>
    </location>
</feature>
<keyword evidence="4 11" id="KW-0645">Protease</keyword>
<dbReference type="Gene3D" id="1.10.1370.10">
    <property type="entry name" value="Neurolysin, domain 3"/>
    <property type="match status" value="2"/>
</dbReference>
<keyword evidence="2" id="KW-0963">Cytoplasm</keyword>
<proteinExistence type="inferred from homology"/>
<dbReference type="EMBL" id="VEPZ02001175">
    <property type="protein sequence ID" value="KAE8689036.1"/>
    <property type="molecule type" value="Genomic_DNA"/>
</dbReference>
<dbReference type="GO" id="GO:0006518">
    <property type="term" value="P:peptide metabolic process"/>
    <property type="evidence" value="ECO:0007669"/>
    <property type="project" value="TreeGrafter"/>
</dbReference>
<dbReference type="InterPro" id="IPR045090">
    <property type="entry name" value="Pept_M3A_M3B"/>
</dbReference>
<comment type="caution">
    <text evidence="14">The sequence shown here is derived from an EMBL/GenBank/DDBJ whole genome shotgun (WGS) entry which is preliminary data.</text>
</comment>
<dbReference type="Pfam" id="PF05091">
    <property type="entry name" value="eIF-3_zeta"/>
    <property type="match status" value="1"/>
</dbReference>
<dbReference type="GO" id="GO:0006508">
    <property type="term" value="P:proteolysis"/>
    <property type="evidence" value="ECO:0007669"/>
    <property type="project" value="UniProtKB-KW"/>
</dbReference>
<dbReference type="Pfam" id="PF01432">
    <property type="entry name" value="Peptidase_M3"/>
    <property type="match status" value="3"/>
</dbReference>
<evidence type="ECO:0000256" key="12">
    <source>
        <dbReference type="SAM" id="Phobius"/>
    </source>
</evidence>
<evidence type="ECO:0000256" key="1">
    <source>
        <dbReference type="ARBA" id="ARBA00006040"/>
    </source>
</evidence>
<dbReference type="PANTHER" id="PTHR11804:SF83">
    <property type="entry name" value="LD37516P"/>
    <property type="match status" value="1"/>
</dbReference>
<dbReference type="Gene3D" id="1.10.1370.40">
    <property type="match status" value="1"/>
</dbReference>
<evidence type="ECO:0000256" key="6">
    <source>
        <dbReference type="ARBA" id="ARBA00022801"/>
    </source>
</evidence>
<evidence type="ECO:0000256" key="2">
    <source>
        <dbReference type="ARBA" id="ARBA00022490"/>
    </source>
</evidence>
<evidence type="ECO:0000256" key="8">
    <source>
        <dbReference type="ARBA" id="ARBA00022884"/>
    </source>
</evidence>
<keyword evidence="15" id="KW-1185">Reference proteome</keyword>
<sequence length="764" mass="87324">MLVKQDQYLETRIAKNKGYFEQILRVLTGKVMEQDQNSPEMGSLPAAIEGINDGCQVFDKMSSITSTQHLESGSDRDWSEEQKLELMITLDAPSFISVMQHARNRALREEVYRAYITRTSSGDLDNTPIINHILKLRLEKTKLLNYNNYVEVSMATKMAIVDKAEELLEKVQSASWNAVVQDFEDLKSFSKSQCAPEVDNLSHWDMTFWSDKLHSSGSLIAYFYFDPYSRPSEKRGGAWMDEVVSRSRVLSRNDTTSRLPISHMVCNQTPPFGDKPSLMIFREVKNVFHEFMLIKQDEGESLPEEVYLKLIAARIFCIGSLSLRQIKFASLDLELHTKYIPDRSEFVYDGDKRVSKKTQVIPPLSEDRFLCTFNHIFAGGYAAGYYNYKWAEVLSADAFSAFEDAGLENSKTVKEAGHKFRETILALGDGKDTQVILTRGFHGPLISAISVDPNFTPKHEEKKTKTFPIVIGVVGSVLVFLAFEILIWRYYFKAKSQREQDLKGRDLQTIFFTLKQIMAATNNFDSGNKIGEGRFGPVYRGQLADGTIIAVKQLSSKSSQGNREFLNEMDMISSRGLMFLHEETRLKTILETSQEPLLEVKDNINSTCSLSVEVAYINKKFSQQVLVRHGNKISFDELNPFANEDDEVASVVYRYRRWKLDIQLDARCEIQSVVDVNNQKFFLTLNALNEFDLKYFSIDWRQKLEIQRGAILATELKNNANKLAKWTAQVILANAKLMRLRHVSIVYLMDHFIHVILGVVGHKQ</sequence>
<feature type="domain" description="Peptidase M3A/M3B catalytic" evidence="13">
    <location>
        <begin position="296"/>
        <end position="438"/>
    </location>
</feature>
<organism evidence="14 15">
    <name type="scientific">Hibiscus syriacus</name>
    <name type="common">Rose of Sharon</name>
    <dbReference type="NCBI Taxonomy" id="106335"/>
    <lineage>
        <taxon>Eukaryota</taxon>
        <taxon>Viridiplantae</taxon>
        <taxon>Streptophyta</taxon>
        <taxon>Embryophyta</taxon>
        <taxon>Tracheophyta</taxon>
        <taxon>Spermatophyta</taxon>
        <taxon>Magnoliopsida</taxon>
        <taxon>eudicotyledons</taxon>
        <taxon>Gunneridae</taxon>
        <taxon>Pentapetalae</taxon>
        <taxon>rosids</taxon>
        <taxon>malvids</taxon>
        <taxon>Malvales</taxon>
        <taxon>Malvaceae</taxon>
        <taxon>Malvoideae</taxon>
        <taxon>Hibiscus</taxon>
    </lineage>
</organism>
<protein>
    <submittedName>
        <fullName evidence="14">Protein BRICK 1-like</fullName>
    </submittedName>
</protein>
<keyword evidence="8" id="KW-0694">RNA-binding</keyword>
<keyword evidence="12" id="KW-0812">Transmembrane</keyword>
<keyword evidence="9" id="KW-0648">Protein biosynthesis</keyword>
<keyword evidence="10 11" id="KW-0482">Metalloprotease</keyword>